<keyword evidence="6" id="KW-1185">Reference proteome</keyword>
<dbReference type="InterPro" id="IPR000843">
    <property type="entry name" value="HTH_LacI"/>
</dbReference>
<dbReference type="Pfam" id="PF13377">
    <property type="entry name" value="Peripla_BP_3"/>
    <property type="match status" value="1"/>
</dbReference>
<evidence type="ECO:0000313" key="5">
    <source>
        <dbReference type="EMBL" id="PQV63285.1"/>
    </source>
</evidence>
<accession>A0A2S8SR72</accession>
<evidence type="ECO:0000259" key="4">
    <source>
        <dbReference type="PROSITE" id="PS50932"/>
    </source>
</evidence>
<feature type="domain" description="HTH lacI-type" evidence="4">
    <location>
        <begin position="17"/>
        <end position="71"/>
    </location>
</feature>
<keyword evidence="2" id="KW-0238">DNA-binding</keyword>
<dbReference type="PANTHER" id="PTHR30146">
    <property type="entry name" value="LACI-RELATED TRANSCRIPTIONAL REPRESSOR"/>
    <property type="match status" value="1"/>
</dbReference>
<dbReference type="CDD" id="cd06267">
    <property type="entry name" value="PBP1_LacI_sugar_binding-like"/>
    <property type="match status" value="1"/>
</dbReference>
<dbReference type="AlphaFoldDB" id="A0A2S8SR72"/>
<dbReference type="GO" id="GO:0003700">
    <property type="term" value="F:DNA-binding transcription factor activity"/>
    <property type="evidence" value="ECO:0007669"/>
    <property type="project" value="TreeGrafter"/>
</dbReference>
<dbReference type="InParanoid" id="A0A2S8SR72"/>
<dbReference type="Gene3D" id="3.40.50.2300">
    <property type="match status" value="2"/>
</dbReference>
<gene>
    <name evidence="5" type="ORF">B1R32_11312</name>
</gene>
<evidence type="ECO:0000313" key="6">
    <source>
        <dbReference type="Proteomes" id="UP000237684"/>
    </source>
</evidence>
<proteinExistence type="predicted"/>
<dbReference type="RefSeq" id="WP_106380530.1">
    <property type="nucleotide sequence ID" value="NZ_NIGF01000013.1"/>
</dbReference>
<dbReference type="EMBL" id="NIGF01000013">
    <property type="protein sequence ID" value="PQV63285.1"/>
    <property type="molecule type" value="Genomic_DNA"/>
</dbReference>
<dbReference type="InterPro" id="IPR010982">
    <property type="entry name" value="Lambda_DNA-bd_dom_sf"/>
</dbReference>
<comment type="caution">
    <text evidence="5">The sequence shown here is derived from an EMBL/GenBank/DDBJ whole genome shotgun (WGS) entry which is preliminary data.</text>
</comment>
<dbReference type="Pfam" id="PF00356">
    <property type="entry name" value="LacI"/>
    <property type="match status" value="1"/>
</dbReference>
<dbReference type="Proteomes" id="UP000237684">
    <property type="component" value="Unassembled WGS sequence"/>
</dbReference>
<dbReference type="Gene3D" id="1.10.260.40">
    <property type="entry name" value="lambda repressor-like DNA-binding domains"/>
    <property type="match status" value="1"/>
</dbReference>
<sequence>MPRTKNETPRIERPKRVTLQDIADVAGVKKMVVSNALNGTRSVAPATREKVQQIARELNYIPNFAARALTTGRTGIIAILSGRLSEPYYASMVDLLERHINADGFHLMLMRTPSEVKDLVNATGNIAVDGAIAVDMLGLVNEFRSQSSIPCVSIGTAGRSFVDNVIVDLSEGIDEALRLMIASGRRRIAYLVTALEMETEVRARTYLEAMRRANHVPEIINVSTDDSEAVERKFKVHIIEHGCPDALQCQNDETAMCALRVFKDLGYKVPTDVLLAGCDGQRHMRYFDPPLSTIVQPMEEMCALAWQFLQRRIAEPARPHQTATFQGKLLVTESLIPTFRASSCNGVPTTQFHKK</sequence>
<dbReference type="SUPFAM" id="SSF53822">
    <property type="entry name" value="Periplasmic binding protein-like I"/>
    <property type="match status" value="1"/>
</dbReference>
<keyword evidence="3" id="KW-0804">Transcription</keyword>
<dbReference type="CDD" id="cd01392">
    <property type="entry name" value="HTH_LacI"/>
    <property type="match status" value="1"/>
</dbReference>
<evidence type="ECO:0000256" key="3">
    <source>
        <dbReference type="ARBA" id="ARBA00023163"/>
    </source>
</evidence>
<dbReference type="SUPFAM" id="SSF47413">
    <property type="entry name" value="lambda repressor-like DNA-binding domains"/>
    <property type="match status" value="1"/>
</dbReference>
<dbReference type="SMART" id="SM00354">
    <property type="entry name" value="HTH_LACI"/>
    <property type="match status" value="1"/>
</dbReference>
<reference evidence="5 6" key="1">
    <citation type="journal article" date="2018" name="Syst. Appl. Microbiol.">
        <title>Abditibacterium utsteinense sp. nov., the first cultivated member of candidate phylum FBP, isolated from ice-free Antarctic soil samples.</title>
        <authorList>
            <person name="Tahon G."/>
            <person name="Tytgat B."/>
            <person name="Lebbe L."/>
            <person name="Carlier A."/>
            <person name="Willems A."/>
        </authorList>
    </citation>
    <scope>NUCLEOTIDE SEQUENCE [LARGE SCALE GENOMIC DNA]</scope>
    <source>
        <strain evidence="5 6">LMG 29911</strain>
    </source>
</reference>
<evidence type="ECO:0000256" key="1">
    <source>
        <dbReference type="ARBA" id="ARBA00023015"/>
    </source>
</evidence>
<organism evidence="5 6">
    <name type="scientific">Abditibacterium utsteinense</name>
    <dbReference type="NCBI Taxonomy" id="1960156"/>
    <lineage>
        <taxon>Bacteria</taxon>
        <taxon>Pseudomonadati</taxon>
        <taxon>Abditibacteriota</taxon>
        <taxon>Abditibacteriia</taxon>
        <taxon>Abditibacteriales</taxon>
        <taxon>Abditibacteriaceae</taxon>
        <taxon>Abditibacterium</taxon>
    </lineage>
</organism>
<protein>
    <submittedName>
        <fullName evidence="5">Transcriptional regulator, LacI family</fullName>
    </submittedName>
</protein>
<dbReference type="PANTHER" id="PTHR30146:SF109">
    <property type="entry name" value="HTH-TYPE TRANSCRIPTIONAL REGULATOR GALS"/>
    <property type="match status" value="1"/>
</dbReference>
<evidence type="ECO:0000256" key="2">
    <source>
        <dbReference type="ARBA" id="ARBA00023125"/>
    </source>
</evidence>
<keyword evidence="1" id="KW-0805">Transcription regulation</keyword>
<dbReference type="GO" id="GO:0000976">
    <property type="term" value="F:transcription cis-regulatory region binding"/>
    <property type="evidence" value="ECO:0007669"/>
    <property type="project" value="TreeGrafter"/>
</dbReference>
<name>A0A2S8SR72_9BACT</name>
<dbReference type="OrthoDB" id="9798934at2"/>
<dbReference type="PROSITE" id="PS50932">
    <property type="entry name" value="HTH_LACI_2"/>
    <property type="match status" value="1"/>
</dbReference>
<dbReference type="InterPro" id="IPR046335">
    <property type="entry name" value="LacI/GalR-like_sensor"/>
</dbReference>
<dbReference type="InterPro" id="IPR028082">
    <property type="entry name" value="Peripla_BP_I"/>
</dbReference>